<evidence type="ECO:0000313" key="3">
    <source>
        <dbReference type="Proteomes" id="UP001239994"/>
    </source>
</evidence>
<reference evidence="2" key="1">
    <citation type="submission" date="2023-03" db="EMBL/GenBank/DDBJ databases">
        <title>Electrophorus voltai genome.</title>
        <authorList>
            <person name="Bian C."/>
        </authorList>
    </citation>
    <scope>NUCLEOTIDE SEQUENCE</scope>
    <source>
        <strain evidence="2">CB-2022</strain>
        <tissue evidence="2">Muscle</tissue>
    </source>
</reference>
<feature type="compositionally biased region" description="Basic and acidic residues" evidence="1">
    <location>
        <begin position="243"/>
        <end position="258"/>
    </location>
</feature>
<dbReference type="EMBL" id="JAROKS010000023">
    <property type="protein sequence ID" value="KAK1787525.1"/>
    <property type="molecule type" value="Genomic_DNA"/>
</dbReference>
<feature type="compositionally biased region" description="Low complexity" evidence="1">
    <location>
        <begin position="39"/>
        <end position="53"/>
    </location>
</feature>
<accession>A0AAD8YUR1</accession>
<dbReference type="AlphaFoldDB" id="A0AAD8YUR1"/>
<feature type="non-terminal residue" evidence="2">
    <location>
        <position position="1"/>
    </location>
</feature>
<evidence type="ECO:0000313" key="2">
    <source>
        <dbReference type="EMBL" id="KAK1787525.1"/>
    </source>
</evidence>
<comment type="caution">
    <text evidence="2">The sequence shown here is derived from an EMBL/GenBank/DDBJ whole genome shotgun (WGS) entry which is preliminary data.</text>
</comment>
<dbReference type="Proteomes" id="UP001239994">
    <property type="component" value="Unassembled WGS sequence"/>
</dbReference>
<protein>
    <submittedName>
        <fullName evidence="2">Uncharacterized protein</fullName>
    </submittedName>
</protein>
<evidence type="ECO:0000256" key="1">
    <source>
        <dbReference type="SAM" id="MobiDB-lite"/>
    </source>
</evidence>
<organism evidence="2 3">
    <name type="scientific">Electrophorus voltai</name>
    <dbReference type="NCBI Taxonomy" id="2609070"/>
    <lineage>
        <taxon>Eukaryota</taxon>
        <taxon>Metazoa</taxon>
        <taxon>Chordata</taxon>
        <taxon>Craniata</taxon>
        <taxon>Vertebrata</taxon>
        <taxon>Euteleostomi</taxon>
        <taxon>Actinopterygii</taxon>
        <taxon>Neopterygii</taxon>
        <taxon>Teleostei</taxon>
        <taxon>Ostariophysi</taxon>
        <taxon>Gymnotiformes</taxon>
        <taxon>Gymnotoidei</taxon>
        <taxon>Gymnotidae</taxon>
        <taxon>Electrophorus</taxon>
    </lineage>
</organism>
<name>A0AAD8YUR1_9TELE</name>
<feature type="region of interest" description="Disordered" evidence="1">
    <location>
        <begin position="27"/>
        <end position="53"/>
    </location>
</feature>
<keyword evidence="3" id="KW-1185">Reference proteome</keyword>
<proteinExistence type="predicted"/>
<gene>
    <name evidence="2" type="ORF">P4O66_016024</name>
</gene>
<feature type="region of interest" description="Disordered" evidence="1">
    <location>
        <begin position="236"/>
        <end position="258"/>
    </location>
</feature>
<sequence>MGQYWSSLEMSASRRSRWESVGLEGWDQNWPGEAPPDVLARGPGRAPAGRPGLRPRLRLRDIVINYSEDRRQAVCGCSPPHPLRHYPTRSCELNPSQSTCKAWIVKMQYPYHKHIHRVQRCGVSPNASSVDTSLHSKHVALCQTPPHFDVGSSQVKRHIPFHPLPWLDKGGSQRRNRRRVCLLETIARLKTQTSVLSPPPLLPTTRAAVQLEEPCISRTKGIGAQSQLMQGFHDHMAPVSPQSKDEGPPVHHCSGARE</sequence>